<dbReference type="Proteomes" id="UP000009011">
    <property type="component" value="Chromosome"/>
</dbReference>
<keyword evidence="1" id="KW-0282">Flagellum</keyword>
<reference evidence="1 2" key="1">
    <citation type="journal article" date="2013" name="PLoS ONE">
        <title>Genomic analysis of Melioribacter roseus, facultatively anaerobic organotrophic bacterium representing a novel deep lineage within Bacteriodetes/Chlorobi group.</title>
        <authorList>
            <person name="Kadnikov V.V."/>
            <person name="Mardanov A.V."/>
            <person name="Podosokorskaya O.A."/>
            <person name="Gavrilov S.N."/>
            <person name="Kublanov I.V."/>
            <person name="Beletsky A.V."/>
            <person name="Bonch-Osmolovskaya E.A."/>
            <person name="Ravin N.V."/>
        </authorList>
    </citation>
    <scope>NUCLEOTIDE SEQUENCE [LARGE SCALE GENOMIC DNA]</scope>
    <source>
        <strain evidence="2">JCM 17771 / P3M-2</strain>
    </source>
</reference>
<dbReference type="PANTHER" id="PTHR42792:SF1">
    <property type="entry name" value="FLAGELLAR HOOK-ASSOCIATED PROTEIN 3"/>
    <property type="match status" value="1"/>
</dbReference>
<sequence length="291" mass="32612">MRITENILSNKYLYNQEKINNEKIKIQNQLITNSRIEKLSDDLFGSLEIINIDSQIKKIETYQKNIDYSKEFVKFTINSLDNIVGETQKIISQVVNIDNAVNANFSTVAQSVRASLESIVQNLNSKYNDMYLFGGTNYTTDPWSIDANGKVVTNSADMSGEVKVQISSGIKDSVNVPGSKIEASDLLATINDIIDSLDAGAAPGQALKDRLNAAYKEILSIQSLTGEKYNRLEDIRTILDNQLTDAQEMLSKRKEIDPAELSIDLQYQDYLLQLSYKLASSILPKSILDYM</sequence>
<protein>
    <submittedName>
        <fullName evidence="1">Flagellar hook-associated protein FlgL</fullName>
    </submittedName>
</protein>
<dbReference type="HOGENOM" id="CLU_024437_2_1_10"/>
<dbReference type="EMBL" id="CP003557">
    <property type="protein sequence ID" value="AFN75393.1"/>
    <property type="molecule type" value="Genomic_DNA"/>
</dbReference>
<accession>I7A2I3</accession>
<name>I7A2I3_MELRP</name>
<dbReference type="RefSeq" id="WP_014856825.1">
    <property type="nucleotide sequence ID" value="NC_018178.1"/>
</dbReference>
<dbReference type="GO" id="GO:0009288">
    <property type="term" value="C:bacterial-type flagellum"/>
    <property type="evidence" value="ECO:0007669"/>
    <property type="project" value="InterPro"/>
</dbReference>
<dbReference type="OrthoDB" id="9758307at2"/>
<dbReference type="InterPro" id="IPR001492">
    <property type="entry name" value="Flagellin"/>
</dbReference>
<dbReference type="AlphaFoldDB" id="I7A2I3"/>
<dbReference type="eggNOG" id="COG1344">
    <property type="taxonomic scope" value="Bacteria"/>
</dbReference>
<organism evidence="1 2">
    <name type="scientific">Melioribacter roseus (strain DSM 23840 / JCM 17771 / VKM B-2668 / P3M-2)</name>
    <dbReference type="NCBI Taxonomy" id="1191523"/>
    <lineage>
        <taxon>Bacteria</taxon>
        <taxon>Pseudomonadati</taxon>
        <taxon>Ignavibacteriota</taxon>
        <taxon>Ignavibacteria</taxon>
        <taxon>Ignavibacteriales</taxon>
        <taxon>Melioribacteraceae</taxon>
        <taxon>Melioribacter</taxon>
    </lineage>
</organism>
<evidence type="ECO:0000313" key="1">
    <source>
        <dbReference type="EMBL" id="AFN75393.1"/>
    </source>
</evidence>
<dbReference type="PATRIC" id="fig|1191523.3.peg.2288"/>
<dbReference type="STRING" id="1191523.MROS_2163"/>
<dbReference type="PANTHER" id="PTHR42792">
    <property type="entry name" value="FLAGELLIN"/>
    <property type="match status" value="1"/>
</dbReference>
<proteinExistence type="predicted"/>
<keyword evidence="1" id="KW-0969">Cilium</keyword>
<dbReference type="KEGG" id="mro:MROS_2163"/>
<keyword evidence="2" id="KW-1185">Reference proteome</keyword>
<evidence type="ECO:0000313" key="2">
    <source>
        <dbReference type="Proteomes" id="UP000009011"/>
    </source>
</evidence>
<dbReference type="SUPFAM" id="SSF64518">
    <property type="entry name" value="Phase 1 flagellin"/>
    <property type="match status" value="1"/>
</dbReference>
<gene>
    <name evidence="1" type="ordered locus">MROS_2163</name>
</gene>
<keyword evidence="1" id="KW-0966">Cell projection</keyword>
<dbReference type="Gene3D" id="1.20.1330.10">
    <property type="entry name" value="f41 fragment of flagellin, N-terminal domain"/>
    <property type="match status" value="1"/>
</dbReference>
<dbReference type="GO" id="GO:0005198">
    <property type="term" value="F:structural molecule activity"/>
    <property type="evidence" value="ECO:0007669"/>
    <property type="project" value="InterPro"/>
</dbReference>